<dbReference type="EMBL" id="CP012643">
    <property type="protein sequence ID" value="ALJ00728.1"/>
    <property type="molecule type" value="Genomic_DNA"/>
</dbReference>
<organism evidence="2 3">
    <name type="scientific">Rufibacter tibetensis</name>
    <dbReference type="NCBI Taxonomy" id="512763"/>
    <lineage>
        <taxon>Bacteria</taxon>
        <taxon>Pseudomonadati</taxon>
        <taxon>Bacteroidota</taxon>
        <taxon>Cytophagia</taxon>
        <taxon>Cytophagales</taxon>
        <taxon>Hymenobacteraceae</taxon>
        <taxon>Rufibacter</taxon>
    </lineage>
</organism>
<name>A0A0P0CVJ8_9BACT</name>
<dbReference type="Proteomes" id="UP000061382">
    <property type="component" value="Chromosome"/>
</dbReference>
<proteinExistence type="predicted"/>
<keyword evidence="1" id="KW-0812">Transmembrane</keyword>
<evidence type="ECO:0000256" key="1">
    <source>
        <dbReference type="SAM" id="Phobius"/>
    </source>
</evidence>
<reference evidence="2 3" key="1">
    <citation type="submission" date="2015-08" db="EMBL/GenBank/DDBJ databases">
        <title>Complete genome sequence of Rufibacter tibetensis strain 1351t, a radiation-resistant bacterium from tibet plateau.</title>
        <authorList>
            <person name="Dai J."/>
        </authorList>
    </citation>
    <scope>NUCLEOTIDE SEQUENCE [LARGE SCALE GENOMIC DNA]</scope>
    <source>
        <strain evidence="2 3">1351</strain>
    </source>
</reference>
<dbReference type="AlphaFoldDB" id="A0A0P0CVJ8"/>
<dbReference type="PATRIC" id="fig|512763.3.peg.4228"/>
<keyword evidence="3" id="KW-1185">Reference proteome</keyword>
<sequence length="133" mass="15670">MKQNRIDKMGWRLSFLISLILVFAFVIIGQWALLKEFPDVVVNYPKYQKSGVATLGYSLNKYIGQCLFYLLGFTIFIASIAAFIRRKELSRRLFLISVMYFLVFIALEFPLYGWDIGWETVHGHSFWKGFHFH</sequence>
<feature type="transmembrane region" description="Helical" evidence="1">
    <location>
        <begin position="12"/>
        <end position="33"/>
    </location>
</feature>
<keyword evidence="1" id="KW-0472">Membrane</keyword>
<dbReference type="STRING" id="512763.DC20_19275"/>
<accession>A0A0P0CVJ8</accession>
<evidence type="ECO:0000313" key="2">
    <source>
        <dbReference type="EMBL" id="ALJ00728.1"/>
    </source>
</evidence>
<protein>
    <submittedName>
        <fullName evidence="2">Uncharacterized protein</fullName>
    </submittedName>
</protein>
<gene>
    <name evidence="2" type="ORF">DC20_19275</name>
</gene>
<dbReference type="OrthoDB" id="9843937at2"/>
<feature type="transmembrane region" description="Helical" evidence="1">
    <location>
        <begin position="93"/>
        <end position="112"/>
    </location>
</feature>
<dbReference type="KEGG" id="rti:DC20_19275"/>
<feature type="transmembrane region" description="Helical" evidence="1">
    <location>
        <begin position="62"/>
        <end position="84"/>
    </location>
</feature>
<dbReference type="RefSeq" id="WP_062545332.1">
    <property type="nucleotide sequence ID" value="NZ_CP012643.1"/>
</dbReference>
<keyword evidence="1" id="KW-1133">Transmembrane helix</keyword>
<evidence type="ECO:0000313" key="3">
    <source>
        <dbReference type="Proteomes" id="UP000061382"/>
    </source>
</evidence>